<dbReference type="Gene3D" id="1.25.40.20">
    <property type="entry name" value="Ankyrin repeat-containing domain"/>
    <property type="match status" value="3"/>
</dbReference>
<dbReference type="PANTHER" id="PTHR24123:SF33">
    <property type="entry name" value="PROTEIN HOS4"/>
    <property type="match status" value="1"/>
</dbReference>
<dbReference type="InterPro" id="IPR036770">
    <property type="entry name" value="Ankyrin_rpt-contain_sf"/>
</dbReference>
<dbReference type="PROSITE" id="PS50297">
    <property type="entry name" value="ANK_REP_REGION"/>
    <property type="match status" value="2"/>
</dbReference>
<evidence type="ECO:0000313" key="4">
    <source>
        <dbReference type="EMBL" id="ETM43176.1"/>
    </source>
</evidence>
<dbReference type="PANTHER" id="PTHR24123">
    <property type="entry name" value="ANKYRIN REPEAT-CONTAINING"/>
    <property type="match status" value="1"/>
</dbReference>
<reference evidence="4" key="1">
    <citation type="submission" date="2013-11" db="EMBL/GenBank/DDBJ databases">
        <title>The Genome Sequence of Phytophthora parasitica IAC_01/95.</title>
        <authorList>
            <consortium name="The Broad Institute Genomics Platform"/>
            <person name="Russ C."/>
            <person name="Tyler B."/>
            <person name="Panabieres F."/>
            <person name="Shan W."/>
            <person name="Tripathy S."/>
            <person name="Grunwald N."/>
            <person name="Machado M."/>
            <person name="Johnson C.S."/>
            <person name="Arredondo F."/>
            <person name="Hong C."/>
            <person name="Coffey M."/>
            <person name="Young S.K."/>
            <person name="Zeng Q."/>
            <person name="Gargeya S."/>
            <person name="Fitzgerald M."/>
            <person name="Abouelleil A."/>
            <person name="Alvarado L."/>
            <person name="Chapman S.B."/>
            <person name="Gainer-Dewar J."/>
            <person name="Goldberg J."/>
            <person name="Griggs A."/>
            <person name="Gujja S."/>
            <person name="Hansen M."/>
            <person name="Howarth C."/>
            <person name="Imamovic A."/>
            <person name="Ireland A."/>
            <person name="Larimer J."/>
            <person name="McCowan C."/>
            <person name="Murphy C."/>
            <person name="Pearson M."/>
            <person name="Poon T.W."/>
            <person name="Priest M."/>
            <person name="Roberts A."/>
            <person name="Saif S."/>
            <person name="Shea T."/>
            <person name="Sykes S."/>
            <person name="Wortman J."/>
            <person name="Nusbaum C."/>
            <person name="Birren B."/>
        </authorList>
    </citation>
    <scope>NUCLEOTIDE SEQUENCE [LARGE SCALE GENOMIC DNA]</scope>
    <source>
        <strain evidence="4">IAC_01/95</strain>
    </source>
</reference>
<dbReference type="SUPFAM" id="SSF48403">
    <property type="entry name" value="Ankyrin repeat"/>
    <property type="match status" value="1"/>
</dbReference>
<keyword evidence="1" id="KW-0677">Repeat</keyword>
<dbReference type="VEuPathDB" id="FungiDB:PPTG_24898"/>
<organism evidence="4">
    <name type="scientific">Phytophthora nicotianae</name>
    <name type="common">Potato buckeye rot agent</name>
    <name type="synonym">Phytophthora parasitica</name>
    <dbReference type="NCBI Taxonomy" id="4792"/>
    <lineage>
        <taxon>Eukaryota</taxon>
        <taxon>Sar</taxon>
        <taxon>Stramenopiles</taxon>
        <taxon>Oomycota</taxon>
        <taxon>Peronosporomycetes</taxon>
        <taxon>Peronosporales</taxon>
        <taxon>Peronosporaceae</taxon>
        <taxon>Phytophthora</taxon>
    </lineage>
</organism>
<dbReference type="Pfam" id="PF12796">
    <property type="entry name" value="Ank_2"/>
    <property type="match status" value="2"/>
</dbReference>
<name>W2N3J8_PHYNI</name>
<dbReference type="InterPro" id="IPR002110">
    <property type="entry name" value="Ankyrin_rpt"/>
</dbReference>
<proteinExistence type="predicted"/>
<dbReference type="EMBL" id="KI693643">
    <property type="protein sequence ID" value="ETM43176.1"/>
    <property type="molecule type" value="Genomic_DNA"/>
</dbReference>
<feature type="repeat" description="ANK" evidence="3">
    <location>
        <begin position="94"/>
        <end position="126"/>
    </location>
</feature>
<dbReference type="Proteomes" id="UP000054532">
    <property type="component" value="Unassembled WGS sequence"/>
</dbReference>
<evidence type="ECO:0000256" key="1">
    <source>
        <dbReference type="ARBA" id="ARBA00022737"/>
    </source>
</evidence>
<feature type="repeat" description="ANK" evidence="3">
    <location>
        <begin position="160"/>
        <end position="192"/>
    </location>
</feature>
<accession>W2N3J8</accession>
<dbReference type="PROSITE" id="PS50088">
    <property type="entry name" value="ANK_REPEAT"/>
    <property type="match status" value="2"/>
</dbReference>
<evidence type="ECO:0000256" key="3">
    <source>
        <dbReference type="PROSITE-ProRule" id="PRU00023"/>
    </source>
</evidence>
<gene>
    <name evidence="4" type="ORF">L914_11293</name>
</gene>
<dbReference type="InterPro" id="IPR051165">
    <property type="entry name" value="Multifunctional_ANK_Repeat"/>
</dbReference>
<dbReference type="AlphaFoldDB" id="W2N3J8"/>
<dbReference type="SMART" id="SM00248">
    <property type="entry name" value="ANK"/>
    <property type="match status" value="5"/>
</dbReference>
<dbReference type="Pfam" id="PF00023">
    <property type="entry name" value="Ank"/>
    <property type="match status" value="1"/>
</dbReference>
<protein>
    <submittedName>
        <fullName evidence="4">Uncharacterized protein</fullName>
    </submittedName>
</protein>
<sequence length="207" mass="22853">MSVVEKGLTPIMPAAHRGDIKIVDVLVLHEEFEENGLSKPLDTYLNEALCMADACGQTEVASVLLDYGADKDAQAENALTPLVWEAYIDARTNKRATALHYAARNGRFQVARLLFDSGADVDALGDKLNTLLMEAVPEEHLKVGDLLQSSGARIYMLDKHERTALHLAVEREELAVVKLLLDSGDDVWVYTADNQGFTPLMTAAWWE</sequence>
<evidence type="ECO:0000256" key="2">
    <source>
        <dbReference type="ARBA" id="ARBA00023043"/>
    </source>
</evidence>
<keyword evidence="2 3" id="KW-0040">ANK repeat</keyword>